<feature type="compositionally biased region" description="Polar residues" evidence="1">
    <location>
        <begin position="203"/>
        <end position="216"/>
    </location>
</feature>
<feature type="region of interest" description="Disordered" evidence="1">
    <location>
        <begin position="252"/>
        <end position="275"/>
    </location>
</feature>
<dbReference type="STRING" id="52.CMC5_079620"/>
<feature type="compositionally biased region" description="Acidic residues" evidence="1">
    <location>
        <begin position="734"/>
        <end position="745"/>
    </location>
</feature>
<feature type="region of interest" description="Disordered" evidence="1">
    <location>
        <begin position="727"/>
        <end position="752"/>
    </location>
</feature>
<sequence>MSDESPDGQPDDDLDGSWNDDAPLGEGGPSRRLPIAASDTAVATGHPQTVALPARYLIVVTVRDRAGSPLEEAPVTFTTDGSAIGTATTDATGLVPPRLVAPRALLEISATFPAPPPDAEPTPGGFGEGEDEARVSLDLDQLAALAVPLNPGPEHPTFDGVERVKGVVYLTLQPVLRYYPRHLFPWQNKILRQLIYRKDEQGPSDQGRTRSGTGNAESDADVKDTQDRKERLRDFIAHYRLRVADAASIDDFRRRHRSPKPDTSPHETSDATPHELAIEADRKAKQERLEQLDRADRIDARLSWLKNRIARRPKNAVAGATRSAPRNARDKVGHDVAAGENARAELATPEGSPDALPPIRTDDDVHEYEDLTQRKALLGETSTQKTRLSERRKIQEELKKTGKRLERAAYLALTHGQLLTYIHDEIFAKDPSEEVIPGWVRYAVLHYSGLRYAGAHNAYYPPHLLVLTLRAREIDEREIPTAGALDPQRIAIHVQALRALLTANPDLSSRAFKGSRTKARPSRTNPLAPLVEAETALANHNTAAAANVVRHLLHNLAIIWTERMDDPATTLAALSPPLPEVPYPSLPQREAWGLLVRWRDTGKLPAEAWPGVVQYTELRNDFVNVAEVTPTKSPKPPAAPQDQETGGETPPPSPAASSGRWPVRAPSLEGKVVDENPTLAWLFREKAQQKWKSKQKQDLGIVTSRAVCNQITEMVAAARNVQLDGGLTANAGYDYDDREADDDEEARASQDSAASLASRFRLFRPKSQRDLQPGDVMLFLTWRQIGSKDDPWSLVSLRTPMPMRVGLLDHAPVDGRRGPAMTTQRHEAEISAQVLDAVLQHGTSDTALRFVEEHELKRGRGIRPSPLPRDALGTRTPGLISAQDQLGVARTLLSGASKNSAALKYMLVRRRPDAVYYNEVLAWAHAATVIDIPPKQGDLIAVFETNEPTGINIRPWRAYGHQDPERRPYWDVVYGRPARATKALSHLAYYLDRSNLLYEAHLPPDEDG</sequence>
<gene>
    <name evidence="2" type="ORF">CMC5_079620</name>
</gene>
<dbReference type="OrthoDB" id="9925135at2"/>
<dbReference type="KEGG" id="ccro:CMC5_079620"/>
<evidence type="ECO:0000313" key="2">
    <source>
        <dbReference type="EMBL" id="AKT43727.1"/>
    </source>
</evidence>
<dbReference type="RefSeq" id="WP_050435156.1">
    <property type="nucleotide sequence ID" value="NZ_CP012159.1"/>
</dbReference>
<name>A0A0K1ESW0_CHOCO</name>
<feature type="region of interest" description="Disordered" evidence="1">
    <location>
        <begin position="315"/>
        <end position="334"/>
    </location>
</feature>
<feature type="region of interest" description="Disordered" evidence="1">
    <location>
        <begin position="340"/>
        <end position="362"/>
    </location>
</feature>
<dbReference type="AlphaFoldDB" id="A0A0K1ESW0"/>
<accession>A0A0K1ESW0</accession>
<feature type="compositionally biased region" description="Basic and acidic residues" evidence="1">
    <location>
        <begin position="259"/>
        <end position="275"/>
    </location>
</feature>
<protein>
    <submittedName>
        <fullName evidence="2">Uncharacterized protein</fullName>
    </submittedName>
</protein>
<dbReference type="Proteomes" id="UP000067626">
    <property type="component" value="Chromosome"/>
</dbReference>
<evidence type="ECO:0000256" key="1">
    <source>
        <dbReference type="SAM" id="MobiDB-lite"/>
    </source>
</evidence>
<feature type="region of interest" description="Disordered" evidence="1">
    <location>
        <begin position="1"/>
        <end position="44"/>
    </location>
</feature>
<feature type="region of interest" description="Disordered" evidence="1">
    <location>
        <begin position="627"/>
        <end position="663"/>
    </location>
</feature>
<feature type="compositionally biased region" description="Acidic residues" evidence="1">
    <location>
        <begin position="1"/>
        <end position="15"/>
    </location>
</feature>
<proteinExistence type="predicted"/>
<dbReference type="InterPro" id="IPR013783">
    <property type="entry name" value="Ig-like_fold"/>
</dbReference>
<organism evidence="2 3">
    <name type="scientific">Chondromyces crocatus</name>
    <dbReference type="NCBI Taxonomy" id="52"/>
    <lineage>
        <taxon>Bacteria</taxon>
        <taxon>Pseudomonadati</taxon>
        <taxon>Myxococcota</taxon>
        <taxon>Polyangia</taxon>
        <taxon>Polyangiales</taxon>
        <taxon>Polyangiaceae</taxon>
        <taxon>Chondromyces</taxon>
    </lineage>
</organism>
<dbReference type="Gene3D" id="2.60.40.10">
    <property type="entry name" value="Immunoglobulins"/>
    <property type="match status" value="1"/>
</dbReference>
<feature type="region of interest" description="Disordered" evidence="1">
    <location>
        <begin position="201"/>
        <end position="227"/>
    </location>
</feature>
<dbReference type="EMBL" id="CP012159">
    <property type="protein sequence ID" value="AKT43727.1"/>
    <property type="molecule type" value="Genomic_DNA"/>
</dbReference>
<keyword evidence="3" id="KW-1185">Reference proteome</keyword>
<reference evidence="2 3" key="1">
    <citation type="submission" date="2015-07" db="EMBL/GenBank/DDBJ databases">
        <title>Genome analysis of myxobacterium Chondromyces crocatus Cm c5 reveals a high potential for natural compound synthesis and the genetic basis for the loss of fruiting body formation.</title>
        <authorList>
            <person name="Zaburannyi N."/>
            <person name="Bunk B."/>
            <person name="Maier J."/>
            <person name="Overmann J."/>
            <person name="Mueller R."/>
        </authorList>
    </citation>
    <scope>NUCLEOTIDE SEQUENCE [LARGE SCALE GENOMIC DNA]</scope>
    <source>
        <strain evidence="2 3">Cm c5</strain>
    </source>
</reference>
<evidence type="ECO:0000313" key="3">
    <source>
        <dbReference type="Proteomes" id="UP000067626"/>
    </source>
</evidence>